<sequence>MCFKLVQTFNFLWEYPLDGREESSWPSRVYSRPLPWGGGHFAPPAPTLLADHHFDHSPVTTNTTTTSSSVAFLTSYHHHHHLKRRRNLIYFNRTDYSTHNPSQSHVNLASHSPPEQALQWKPIHSKLSLSRRIALYQALSKARLSSLITLTTMASYALSPITAATPPSSLTTLLATATGTFLCSASANTLNQIFEAPMDAQMSRTRTRPLARRVISTHHASVFATVSGLSGSLVLATMVNPTTALLGVSNLFLYAFVYTPLKRISVTNTWLGALVGGLPALMGSTAAGASLGHPASWLTAGLLYVWQFPHFNSLAHTLRRDYARAGYMMMSNLHPALNARVSLRYALAAIPLSSWLIPYYGLTTSTFGFLSLIPNLALIIPAVRFWIATPNGPFSQKILSSLASSPIHLLRPIPKIFGSFESKARQEQEAKKLFWASLIHLPTLLILMMACRPSSSPDADETVSS</sequence>
<evidence type="ECO:0000313" key="15">
    <source>
        <dbReference type="Proteomes" id="UP000324748"/>
    </source>
</evidence>
<comment type="subcellular location">
    <subcellularLocation>
        <location evidence="1">Mitochondrion membrane</location>
        <topology evidence="1">Multi-pass membrane protein</topology>
    </subcellularLocation>
</comment>
<dbReference type="InterPro" id="IPR000537">
    <property type="entry name" value="UbiA_prenyltransferase"/>
</dbReference>
<reference evidence="15 16" key="1">
    <citation type="submission" date="2019-05" db="EMBL/GenBank/DDBJ databases">
        <title>Emergence of the Ug99 lineage of the wheat stem rust pathogen through somatic hybridization.</title>
        <authorList>
            <person name="Li F."/>
            <person name="Upadhyaya N.M."/>
            <person name="Sperschneider J."/>
            <person name="Matny O."/>
            <person name="Nguyen-Phuc H."/>
            <person name="Mago R."/>
            <person name="Raley C."/>
            <person name="Miller M.E."/>
            <person name="Silverstein K.A.T."/>
            <person name="Henningsen E."/>
            <person name="Hirsch C.D."/>
            <person name="Visser B."/>
            <person name="Pretorius Z.A."/>
            <person name="Steffenson B.J."/>
            <person name="Schwessinger B."/>
            <person name="Dodds P.N."/>
            <person name="Figueroa M."/>
        </authorList>
    </citation>
    <scope>NUCLEOTIDE SEQUENCE [LARGE SCALE GENOMIC DNA]</scope>
    <source>
        <strain evidence="13">21-0</strain>
        <strain evidence="14 16">Ug99</strain>
    </source>
</reference>
<evidence type="ECO:0000256" key="1">
    <source>
        <dbReference type="ARBA" id="ARBA00004225"/>
    </source>
</evidence>
<dbReference type="PANTHER" id="PTHR43448">
    <property type="entry name" value="PROTOHEME IX FARNESYLTRANSFERASE, MITOCHONDRIAL"/>
    <property type="match status" value="1"/>
</dbReference>
<evidence type="ECO:0000256" key="6">
    <source>
        <dbReference type="ARBA" id="ARBA00022946"/>
    </source>
</evidence>
<dbReference type="PANTHER" id="PTHR43448:SF2">
    <property type="entry name" value="PROTOHEME IX FARNESYLTRANSFERASE, MITOCHONDRIAL"/>
    <property type="match status" value="1"/>
</dbReference>
<keyword evidence="8" id="KW-0496">Mitochondrion</keyword>
<dbReference type="EMBL" id="VSWC01000066">
    <property type="protein sequence ID" value="KAA1097898.1"/>
    <property type="molecule type" value="Genomic_DNA"/>
</dbReference>
<keyword evidence="5 12" id="KW-0812">Transmembrane</keyword>
<keyword evidence="9" id="KW-0350">Heme biosynthesis</keyword>
<dbReference type="AlphaFoldDB" id="A0A5B0PC21"/>
<feature type="transmembrane region" description="Helical" evidence="12">
    <location>
        <begin position="270"/>
        <end position="291"/>
    </location>
</feature>
<accession>A0A5B0PC21</accession>
<evidence type="ECO:0000256" key="2">
    <source>
        <dbReference type="ARBA" id="ARBA00005985"/>
    </source>
</evidence>
<feature type="transmembrane region" description="Helical" evidence="12">
    <location>
        <begin position="297"/>
        <end position="318"/>
    </location>
</feature>
<dbReference type="GO" id="GO:0006784">
    <property type="term" value="P:heme A biosynthetic process"/>
    <property type="evidence" value="ECO:0007669"/>
    <property type="project" value="TreeGrafter"/>
</dbReference>
<dbReference type="FunFam" id="1.10.357.140:FF:000004">
    <property type="entry name" value="Protoheme IX farnesyltransferase, mitochondrial"/>
    <property type="match status" value="1"/>
</dbReference>
<dbReference type="GO" id="GO:0008495">
    <property type="term" value="F:protoheme IX farnesyltransferase activity"/>
    <property type="evidence" value="ECO:0007669"/>
    <property type="project" value="InterPro"/>
</dbReference>
<dbReference type="Proteomes" id="UP000325313">
    <property type="component" value="Unassembled WGS sequence"/>
</dbReference>
<dbReference type="NCBIfam" id="TIGR01473">
    <property type="entry name" value="cyoE_ctaB"/>
    <property type="match status" value="1"/>
</dbReference>
<evidence type="ECO:0000256" key="5">
    <source>
        <dbReference type="ARBA" id="ARBA00022692"/>
    </source>
</evidence>
<dbReference type="GO" id="GO:0031966">
    <property type="term" value="C:mitochondrial membrane"/>
    <property type="evidence" value="ECO:0007669"/>
    <property type="project" value="UniProtKB-SubCell"/>
</dbReference>
<dbReference type="OrthoDB" id="5211at2759"/>
<keyword evidence="15" id="KW-1185">Reference proteome</keyword>
<feature type="transmembrane region" description="Helical" evidence="12">
    <location>
        <begin position="339"/>
        <end position="361"/>
    </location>
</feature>
<evidence type="ECO:0000313" key="14">
    <source>
        <dbReference type="EMBL" id="KAA1117142.1"/>
    </source>
</evidence>
<dbReference type="Gene3D" id="1.10.357.140">
    <property type="entry name" value="UbiA prenyltransferase"/>
    <property type="match status" value="1"/>
</dbReference>
<evidence type="ECO:0000256" key="10">
    <source>
        <dbReference type="ARBA" id="ARBA00023136"/>
    </source>
</evidence>
<keyword evidence="10 12" id="KW-0472">Membrane</keyword>
<evidence type="ECO:0000256" key="3">
    <source>
        <dbReference type="ARBA" id="ARBA00016335"/>
    </source>
</evidence>
<evidence type="ECO:0000313" key="13">
    <source>
        <dbReference type="EMBL" id="KAA1097898.1"/>
    </source>
</evidence>
<feature type="transmembrane region" description="Helical" evidence="12">
    <location>
        <begin position="242"/>
        <end position="258"/>
    </location>
</feature>
<keyword evidence="6" id="KW-0809">Transit peptide</keyword>
<evidence type="ECO:0000313" key="16">
    <source>
        <dbReference type="Proteomes" id="UP000325313"/>
    </source>
</evidence>
<comment type="caution">
    <text evidence="13">The sequence shown here is derived from an EMBL/GenBank/DDBJ whole genome shotgun (WGS) entry which is preliminary data.</text>
</comment>
<keyword evidence="4 13" id="KW-0808">Transferase</keyword>
<dbReference type="InterPro" id="IPR030470">
    <property type="entry name" value="UbiA_prenylTrfase_CS"/>
</dbReference>
<dbReference type="Pfam" id="PF01040">
    <property type="entry name" value="UbiA"/>
    <property type="match status" value="1"/>
</dbReference>
<evidence type="ECO:0000256" key="8">
    <source>
        <dbReference type="ARBA" id="ARBA00023128"/>
    </source>
</evidence>
<keyword evidence="7 12" id="KW-1133">Transmembrane helix</keyword>
<dbReference type="InterPro" id="IPR044878">
    <property type="entry name" value="UbiA_sf"/>
</dbReference>
<dbReference type="CDD" id="cd13957">
    <property type="entry name" value="PT_UbiA_Cox10"/>
    <property type="match status" value="1"/>
</dbReference>
<protein>
    <recommendedName>
        <fullName evidence="3">Protoheme IX farnesyltransferase, mitochondrial</fullName>
    </recommendedName>
    <alternativeName>
        <fullName evidence="11">Heme O synthase</fullName>
    </alternativeName>
</protein>
<evidence type="ECO:0000256" key="12">
    <source>
        <dbReference type="SAM" id="Phobius"/>
    </source>
</evidence>
<dbReference type="EMBL" id="VDEP01000270">
    <property type="protein sequence ID" value="KAA1117142.1"/>
    <property type="molecule type" value="Genomic_DNA"/>
</dbReference>
<dbReference type="Proteomes" id="UP000324748">
    <property type="component" value="Unassembled WGS sequence"/>
</dbReference>
<feature type="transmembrane region" description="Helical" evidence="12">
    <location>
        <begin position="367"/>
        <end position="387"/>
    </location>
</feature>
<organism evidence="13 15">
    <name type="scientific">Puccinia graminis f. sp. tritici</name>
    <dbReference type="NCBI Taxonomy" id="56615"/>
    <lineage>
        <taxon>Eukaryota</taxon>
        <taxon>Fungi</taxon>
        <taxon>Dikarya</taxon>
        <taxon>Basidiomycota</taxon>
        <taxon>Pucciniomycotina</taxon>
        <taxon>Pucciniomycetes</taxon>
        <taxon>Pucciniales</taxon>
        <taxon>Pucciniaceae</taxon>
        <taxon>Puccinia</taxon>
    </lineage>
</organism>
<evidence type="ECO:0000256" key="7">
    <source>
        <dbReference type="ARBA" id="ARBA00022989"/>
    </source>
</evidence>
<name>A0A5B0PC21_PUCGR</name>
<evidence type="ECO:0000256" key="11">
    <source>
        <dbReference type="ARBA" id="ARBA00030253"/>
    </source>
</evidence>
<dbReference type="PROSITE" id="PS00943">
    <property type="entry name" value="UBIA"/>
    <property type="match status" value="1"/>
</dbReference>
<evidence type="ECO:0000256" key="9">
    <source>
        <dbReference type="ARBA" id="ARBA00023133"/>
    </source>
</evidence>
<gene>
    <name evidence="13" type="primary">COX10_1</name>
    <name evidence="14" type="synonym">COX10_7</name>
    <name evidence="13" type="ORF">PGT21_023255</name>
    <name evidence="14" type="ORF">PGTUg99_036361</name>
</gene>
<evidence type="ECO:0000256" key="4">
    <source>
        <dbReference type="ARBA" id="ARBA00022679"/>
    </source>
</evidence>
<comment type="similarity">
    <text evidence="2">Belongs to the UbiA prenyltransferase family.</text>
</comment>
<dbReference type="InterPro" id="IPR006369">
    <property type="entry name" value="Protohaem_IX_farnesylTrfase"/>
</dbReference>
<feature type="transmembrane region" description="Helical" evidence="12">
    <location>
        <begin position="433"/>
        <end position="450"/>
    </location>
</feature>
<proteinExistence type="inferred from homology"/>